<dbReference type="Proteomes" id="UP000296355">
    <property type="component" value="Segment"/>
</dbReference>
<dbReference type="GO" id="GO:0042025">
    <property type="term" value="C:host cell nucleus"/>
    <property type="evidence" value="ECO:0007669"/>
    <property type="project" value="UniProtKB-SubCell"/>
</dbReference>
<evidence type="ECO:0000256" key="4">
    <source>
        <dbReference type="ARBA" id="ARBA00022771"/>
    </source>
</evidence>
<protein>
    <recommendedName>
        <fullName evidence="7">Packaging protein UL32</fullName>
    </recommendedName>
</protein>
<evidence type="ECO:0000313" key="9">
    <source>
        <dbReference type="Proteomes" id="UP000296355"/>
    </source>
</evidence>
<dbReference type="EMBL" id="KP136799">
    <property type="protein sequence ID" value="AJG42995.1"/>
    <property type="molecule type" value="Genomic_DNA"/>
</dbReference>
<dbReference type="PROSITE" id="PS51988">
    <property type="entry name" value="HERPESVIRUS_UL32"/>
    <property type="match status" value="1"/>
</dbReference>
<keyword evidence="9" id="KW-1185">Reference proteome</keyword>
<keyword evidence="4" id="KW-0863">Zinc-finger</keyword>
<comment type="subcellular location">
    <subcellularLocation>
        <location evidence="7">Host cytoplasm</location>
    </subcellularLocation>
    <subcellularLocation>
        <location evidence="7">Host nucleus</location>
    </subcellularLocation>
</comment>
<comment type="function">
    <text evidence="7">Plays a role in efficient localization of neo-synthesized capsids to nuclear replication compartments, thereby controlling cleavage and packaging of virus genomic DNA.</text>
</comment>
<evidence type="ECO:0000256" key="1">
    <source>
        <dbReference type="ARBA" id="ARBA00005235"/>
    </source>
</evidence>
<organism evidence="8 9">
    <name type="scientific">phocid gammaherpesvirus 3</name>
    <dbReference type="NCBI Taxonomy" id="2560643"/>
    <lineage>
        <taxon>Viruses</taxon>
        <taxon>Duplodnaviria</taxon>
        <taxon>Heunggongvirae</taxon>
        <taxon>Peploviricota</taxon>
        <taxon>Herviviricetes</taxon>
        <taxon>Herpesvirales</taxon>
        <taxon>Orthoherpesviridae</taxon>
        <taxon>Gammaherpesvirinae</taxon>
        <taxon>Percavirus</taxon>
        <taxon>Percavirus phocidgamma3</taxon>
    </lineage>
</organism>
<keyword evidence="6 7" id="KW-1035">Host cytoplasm</keyword>
<keyword evidence="5" id="KW-0862">Zinc</keyword>
<keyword evidence="8" id="KW-0261">Viral envelope protein</keyword>
<dbReference type="GO" id="GO:0008270">
    <property type="term" value="F:zinc ion binding"/>
    <property type="evidence" value="ECO:0007669"/>
    <property type="project" value="UniProtKB-KW"/>
</dbReference>
<dbReference type="RefSeq" id="YP_010084526.1">
    <property type="nucleotide sequence ID" value="NC_055139.1"/>
</dbReference>
<keyword evidence="8" id="KW-0946">Virion</keyword>
<evidence type="ECO:0000256" key="5">
    <source>
        <dbReference type="ARBA" id="ARBA00022833"/>
    </source>
</evidence>
<dbReference type="GO" id="GO:0019031">
    <property type="term" value="C:viral envelope"/>
    <property type="evidence" value="ECO:0007669"/>
    <property type="project" value="UniProtKB-KW"/>
</dbReference>
<name>A0A0R5Z8Y0_9GAMA</name>
<evidence type="ECO:0000256" key="2">
    <source>
        <dbReference type="ARBA" id="ARBA00022562"/>
    </source>
</evidence>
<dbReference type="GO" id="GO:0030430">
    <property type="term" value="C:host cell cytoplasm"/>
    <property type="evidence" value="ECO:0007669"/>
    <property type="project" value="UniProtKB-SubCell"/>
</dbReference>
<sequence>MTDFTPWMTHTISKHAANLQSLLENSFQPGEPETALNSPVLINTHNSLSGCSSCKVCQLIYSLINKYSPTIQFYEDYACLCFYTLHAPKSWSSTFMTAADLVELLCLHFPQWDGISTIYTPGSILGVDLTLHFFVKKCFKTINPDTLLDVANLNFLRIEFMKGCLTGSVPNLLCFKTVWHSLRSTSAGDAVCNPCCSTIKCSKKTLMQDKEKPLPEKLDTVFNNSTLQTKHGFLHIVLGVWSESALLSEKNKELALTNCPQLFTSPVDGDINQGPCFLSQTMQLKSQGHTSSVCLLCECLASHPEAGASFQLLKQNIMTSVENNIQLLDRIQFILQEESSMGYISNKFLLQIIKGCSPQEIHKHFFCDPRCILNTAITSPQILFKIPNLENLKKLKAALAIGTHLDTNNLFDCENLDTLVTLFKAIQVCKVGKTTFLEIIKELNSSLKRHNLLAIHTFHTSQIYT</sequence>
<evidence type="ECO:0000256" key="6">
    <source>
        <dbReference type="ARBA" id="ARBA00023200"/>
    </source>
</evidence>
<keyword evidence="3" id="KW-0479">Metal-binding</keyword>
<evidence type="ECO:0000313" key="8">
    <source>
        <dbReference type="EMBL" id="AJG42995.1"/>
    </source>
</evidence>
<evidence type="ECO:0000256" key="3">
    <source>
        <dbReference type="ARBA" id="ARBA00022723"/>
    </source>
</evidence>
<evidence type="ECO:0000256" key="7">
    <source>
        <dbReference type="RuleBase" id="RU364029"/>
    </source>
</evidence>
<comment type="similarity">
    <text evidence="1 7">Belongs to the herpesviridae UL32 protein family.</text>
</comment>
<dbReference type="InterPro" id="IPR002597">
    <property type="entry name" value="Herpes_env"/>
</dbReference>
<dbReference type="KEGG" id="vg:65099516"/>
<dbReference type="Pfam" id="PF01673">
    <property type="entry name" value="Herpes_env"/>
    <property type="match status" value="2"/>
</dbReference>
<reference evidence="8" key="1">
    <citation type="submission" date="2014-11" db="EMBL/GenBank/DDBJ databases">
        <title>Gammaherpesviruses are widespread among seal species in Canada.</title>
        <authorList>
            <person name="Bellehumeur C."/>
            <person name="Nielsen O."/>
            <person name="Measures L."/>
            <person name="Harwood L."/>
            <person name="Boyle B."/>
            <person name="Gagnon C.A."/>
        </authorList>
    </citation>
    <scope>NUCLEOTIDE SEQUENCE [LARGE SCALE GENOMIC DNA]</scope>
    <source>
        <strain evidence="8">FMV04-1493874</strain>
    </source>
</reference>
<proteinExistence type="inferred from homology"/>
<keyword evidence="2 7" id="KW-1048">Host nucleus</keyword>
<dbReference type="GeneID" id="65099516"/>
<accession>A0A0R5Z8Y0</accession>